<protein>
    <submittedName>
        <fullName evidence="3">Uncharacterized protein</fullName>
    </submittedName>
</protein>
<accession>A0A7C3ZQY9</accession>
<dbReference type="AlphaFoldDB" id="A0A7C3ZQY9"/>
<dbReference type="PROSITE" id="PS51257">
    <property type="entry name" value="PROKAR_LIPOPROTEIN"/>
    <property type="match status" value="1"/>
</dbReference>
<feature type="region of interest" description="Disordered" evidence="1">
    <location>
        <begin position="29"/>
        <end position="58"/>
    </location>
</feature>
<feature type="signal peptide" evidence="2">
    <location>
        <begin position="1"/>
        <end position="25"/>
    </location>
</feature>
<sequence length="171" mass="18313">MPFTRSRSLVAACALVLLLFLTSCGGGKSQPSRWDNAQQQTTSRPTAKPTTKPQSGGKFNKFFPSASGEYQLVFAQEKTGFAEAKLKKGGQEVATLSINDVANNASAVNKFKQSAKKIGSYPAVNQGSTITAILVGNRYQVKAISKGASFTAADREQWLQKFKLSGLSSLK</sequence>
<keyword evidence="2" id="KW-0732">Signal</keyword>
<evidence type="ECO:0000256" key="2">
    <source>
        <dbReference type="SAM" id="SignalP"/>
    </source>
</evidence>
<comment type="caution">
    <text evidence="3">The sequence shown here is derived from an EMBL/GenBank/DDBJ whole genome shotgun (WGS) entry which is preliminary data.</text>
</comment>
<proteinExistence type="predicted"/>
<evidence type="ECO:0000256" key="1">
    <source>
        <dbReference type="SAM" id="MobiDB-lite"/>
    </source>
</evidence>
<evidence type="ECO:0000313" key="3">
    <source>
        <dbReference type="EMBL" id="HGF99385.1"/>
    </source>
</evidence>
<gene>
    <name evidence="3" type="ORF">ENR15_01610</name>
</gene>
<dbReference type="EMBL" id="DSPX01000013">
    <property type="protein sequence ID" value="HGF99385.1"/>
    <property type="molecule type" value="Genomic_DNA"/>
</dbReference>
<feature type="compositionally biased region" description="Polar residues" evidence="1">
    <location>
        <begin position="29"/>
        <end position="54"/>
    </location>
</feature>
<organism evidence="3">
    <name type="scientific">Planktothricoides sp. SpSt-374</name>
    <dbReference type="NCBI Taxonomy" id="2282167"/>
    <lineage>
        <taxon>Bacteria</taxon>
        <taxon>Bacillati</taxon>
        <taxon>Cyanobacteriota</taxon>
        <taxon>Cyanophyceae</taxon>
        <taxon>Oscillatoriophycideae</taxon>
        <taxon>Oscillatoriales</taxon>
        <taxon>Oscillatoriaceae</taxon>
        <taxon>Planktothricoides</taxon>
    </lineage>
</organism>
<name>A0A7C3ZQY9_9CYAN</name>
<reference evidence="3" key="1">
    <citation type="journal article" date="2020" name="mSystems">
        <title>Genome- and Community-Level Interaction Insights into Carbon Utilization and Element Cycling Functions of Hydrothermarchaeota in Hydrothermal Sediment.</title>
        <authorList>
            <person name="Zhou Z."/>
            <person name="Liu Y."/>
            <person name="Xu W."/>
            <person name="Pan J."/>
            <person name="Luo Z.H."/>
            <person name="Li M."/>
        </authorList>
    </citation>
    <scope>NUCLEOTIDE SEQUENCE [LARGE SCALE GENOMIC DNA]</scope>
    <source>
        <strain evidence="3">SpSt-374</strain>
    </source>
</reference>
<feature type="chain" id="PRO_5027965508" evidence="2">
    <location>
        <begin position="26"/>
        <end position="171"/>
    </location>
</feature>